<keyword evidence="3" id="KW-1185">Reference proteome</keyword>
<dbReference type="EMBL" id="SACL01000012">
    <property type="protein sequence ID" value="RVT90748.1"/>
    <property type="molecule type" value="Genomic_DNA"/>
</dbReference>
<protein>
    <submittedName>
        <fullName evidence="2">Uncharacterized protein</fullName>
    </submittedName>
</protein>
<reference evidence="2 3" key="1">
    <citation type="submission" date="2019-01" db="EMBL/GenBank/DDBJ databases">
        <authorList>
            <person name="Chen W.-M."/>
        </authorList>
    </citation>
    <scope>NUCLEOTIDE SEQUENCE [LARGE SCALE GENOMIC DNA]</scope>
    <source>
        <strain evidence="2 3">CCP-6</strain>
    </source>
</reference>
<name>A0A437LZ91_9PROT</name>
<evidence type="ECO:0000313" key="2">
    <source>
        <dbReference type="EMBL" id="RVT90748.1"/>
    </source>
</evidence>
<sequence>MNEVVEHAPNNPFAKAAPQHISAGAVAIESERAVAEAQGRLVIAKRFPRDEAAAFARAMEACRRPSLAEVANYRFPRGGQSVEGPSIRLAEELARCWGNIAYGMRELSRRDGESEMEAFAWDQQTNVLSTQTFTVRHLRDKRGGGEKLKDERDIYEVTANMGSRRLRARILAVLPPDLVDAAVEECRRTVKEGGGQKPLADRVRGMTQAFVKLGITADMIAARLGRPLDTITPDDLAEYLGIFQSIRDGASNINEWFGAKQDAKPAEGSKLDRLEQAATAPCAQGEG</sequence>
<organism evidence="2 3">
    <name type="scientific">Rhodovarius crocodyli</name>
    <dbReference type="NCBI Taxonomy" id="1979269"/>
    <lineage>
        <taxon>Bacteria</taxon>
        <taxon>Pseudomonadati</taxon>
        <taxon>Pseudomonadota</taxon>
        <taxon>Alphaproteobacteria</taxon>
        <taxon>Acetobacterales</taxon>
        <taxon>Roseomonadaceae</taxon>
        <taxon>Rhodovarius</taxon>
    </lineage>
</organism>
<comment type="caution">
    <text evidence="2">The sequence shown here is derived from an EMBL/GenBank/DDBJ whole genome shotgun (WGS) entry which is preliminary data.</text>
</comment>
<evidence type="ECO:0000256" key="1">
    <source>
        <dbReference type="SAM" id="MobiDB-lite"/>
    </source>
</evidence>
<dbReference type="Proteomes" id="UP000282957">
    <property type="component" value="Unassembled WGS sequence"/>
</dbReference>
<dbReference type="RefSeq" id="WP_127790015.1">
    <property type="nucleotide sequence ID" value="NZ_SACL01000012.1"/>
</dbReference>
<evidence type="ECO:0000313" key="3">
    <source>
        <dbReference type="Proteomes" id="UP000282957"/>
    </source>
</evidence>
<feature type="compositionally biased region" description="Basic and acidic residues" evidence="1">
    <location>
        <begin position="264"/>
        <end position="275"/>
    </location>
</feature>
<gene>
    <name evidence="2" type="ORF">EOD42_23385</name>
</gene>
<accession>A0A437LZ91</accession>
<feature type="region of interest" description="Disordered" evidence="1">
    <location>
        <begin position="264"/>
        <end position="287"/>
    </location>
</feature>
<dbReference type="AlphaFoldDB" id="A0A437LZ91"/>
<proteinExistence type="predicted"/>
<dbReference type="OrthoDB" id="2936921at2"/>